<feature type="non-terminal residue" evidence="3">
    <location>
        <position position="440"/>
    </location>
</feature>
<dbReference type="SUPFAM" id="SSF52980">
    <property type="entry name" value="Restriction endonuclease-like"/>
    <property type="match status" value="1"/>
</dbReference>
<evidence type="ECO:0000259" key="2">
    <source>
        <dbReference type="Pfam" id="PF04471"/>
    </source>
</evidence>
<sequence>MTLLNISLCLPELDIVALCQKQSIVVITKRFMVPDKSFALLPCRDLPDSMALENLYQPHALTQFKAAVPDNSGLTKLTHWAQCVFCQQLVDEGAITTLGDRTIWTAAALGNFLASGDRLFLSFLRVYALPTAVETKTQPSSEQLYRFVPLPGYIEASTHKPVFIDADFSAAKETLLQPASPEPNLSDLDKDSDDSNQTPESLPEIKENILDSPDWASKIAEIGNSSDGHTFERLVRKGLMALGFSNSQNNAAMSLDPTATGGAGGLDFYADQPYPIVGECKATSTETVRSNATAQLIVLGMRHLSNAYQDCIKLVVAAGNITTHAHRIAEEHSINVIRPETLQALVELQLKYENYSVDIHDLKFYLERPPFSVATDDQVKAFIQKCEIDIGKREWYFQQRRQIMRTVQELSNQPIHRSRTAFTAVEIRAHHNAKYEPCVT</sequence>
<dbReference type="Proteomes" id="UP000249794">
    <property type="component" value="Unassembled WGS sequence"/>
</dbReference>
<dbReference type="Pfam" id="PF08819">
    <property type="entry name" value="DUF1802"/>
    <property type="match status" value="1"/>
</dbReference>
<dbReference type="Pfam" id="PF04471">
    <property type="entry name" value="Mrr_cat"/>
    <property type="match status" value="1"/>
</dbReference>
<dbReference type="AlphaFoldDB" id="A0A2W4YPM2"/>
<accession>A0A2W4YPM2</accession>
<evidence type="ECO:0000313" key="3">
    <source>
        <dbReference type="EMBL" id="PZO44888.1"/>
    </source>
</evidence>
<dbReference type="GO" id="GO:0009307">
    <property type="term" value="P:DNA restriction-modification system"/>
    <property type="evidence" value="ECO:0007669"/>
    <property type="project" value="InterPro"/>
</dbReference>
<dbReference type="GO" id="GO:0003677">
    <property type="term" value="F:DNA binding"/>
    <property type="evidence" value="ECO:0007669"/>
    <property type="project" value="InterPro"/>
</dbReference>
<protein>
    <recommendedName>
        <fullName evidence="2">Restriction endonuclease type IV Mrr domain-containing protein</fullName>
    </recommendedName>
</protein>
<proteinExistence type="predicted"/>
<dbReference type="InterPro" id="IPR007560">
    <property type="entry name" value="Restrct_endonuc_IV_Mrr"/>
</dbReference>
<dbReference type="InterPro" id="IPR014923">
    <property type="entry name" value="DUF1802"/>
</dbReference>
<evidence type="ECO:0000256" key="1">
    <source>
        <dbReference type="SAM" id="MobiDB-lite"/>
    </source>
</evidence>
<reference evidence="3 4" key="2">
    <citation type="submission" date="2018-06" db="EMBL/GenBank/DDBJ databases">
        <title>Metagenomic assembly of (sub)arctic Cyanobacteria and their associated microbiome from non-axenic cultures.</title>
        <authorList>
            <person name="Baurain D."/>
        </authorList>
    </citation>
    <scope>NUCLEOTIDE SEQUENCE [LARGE SCALE GENOMIC DNA]</scope>
    <source>
        <strain evidence="3">ULC027bin1</strain>
    </source>
</reference>
<organism evidence="3 4">
    <name type="scientific">Phormidesmis priestleyi</name>
    <dbReference type="NCBI Taxonomy" id="268141"/>
    <lineage>
        <taxon>Bacteria</taxon>
        <taxon>Bacillati</taxon>
        <taxon>Cyanobacteriota</taxon>
        <taxon>Cyanophyceae</taxon>
        <taxon>Leptolyngbyales</taxon>
        <taxon>Leptolyngbyaceae</taxon>
        <taxon>Phormidesmis</taxon>
    </lineage>
</organism>
<reference evidence="4" key="1">
    <citation type="submission" date="2018-04" db="EMBL/GenBank/DDBJ databases">
        <authorList>
            <person name="Cornet L."/>
        </authorList>
    </citation>
    <scope>NUCLEOTIDE SEQUENCE [LARGE SCALE GENOMIC DNA]</scope>
</reference>
<evidence type="ECO:0000313" key="4">
    <source>
        <dbReference type="Proteomes" id="UP000249794"/>
    </source>
</evidence>
<dbReference type="GO" id="GO:0004519">
    <property type="term" value="F:endonuclease activity"/>
    <property type="evidence" value="ECO:0007669"/>
    <property type="project" value="InterPro"/>
</dbReference>
<dbReference type="InterPro" id="IPR011335">
    <property type="entry name" value="Restrct_endonuc-II-like"/>
</dbReference>
<feature type="domain" description="Restriction endonuclease type IV Mrr" evidence="2">
    <location>
        <begin position="226"/>
        <end position="345"/>
    </location>
</feature>
<feature type="region of interest" description="Disordered" evidence="1">
    <location>
        <begin position="176"/>
        <end position="207"/>
    </location>
</feature>
<dbReference type="EMBL" id="QBMP01000369">
    <property type="protein sequence ID" value="PZO44888.1"/>
    <property type="molecule type" value="Genomic_DNA"/>
</dbReference>
<gene>
    <name evidence="3" type="ORF">DCF15_21810</name>
</gene>
<name>A0A2W4YPM2_9CYAN</name>
<comment type="caution">
    <text evidence="3">The sequence shown here is derived from an EMBL/GenBank/DDBJ whole genome shotgun (WGS) entry which is preliminary data.</text>
</comment>